<dbReference type="Proteomes" id="UP000257109">
    <property type="component" value="Unassembled WGS sequence"/>
</dbReference>
<evidence type="ECO:0008006" key="3">
    <source>
        <dbReference type="Google" id="ProtNLM"/>
    </source>
</evidence>
<protein>
    <recommendedName>
        <fullName evidence="3">Retrotransposon gag domain-containing protein</fullName>
    </recommendedName>
</protein>
<evidence type="ECO:0000313" key="2">
    <source>
        <dbReference type="Proteomes" id="UP000257109"/>
    </source>
</evidence>
<organism evidence="1 2">
    <name type="scientific">Mucuna pruriens</name>
    <name type="common">Velvet bean</name>
    <name type="synonym">Dolichos pruriens</name>
    <dbReference type="NCBI Taxonomy" id="157652"/>
    <lineage>
        <taxon>Eukaryota</taxon>
        <taxon>Viridiplantae</taxon>
        <taxon>Streptophyta</taxon>
        <taxon>Embryophyta</taxon>
        <taxon>Tracheophyta</taxon>
        <taxon>Spermatophyta</taxon>
        <taxon>Magnoliopsida</taxon>
        <taxon>eudicotyledons</taxon>
        <taxon>Gunneridae</taxon>
        <taxon>Pentapetalae</taxon>
        <taxon>rosids</taxon>
        <taxon>fabids</taxon>
        <taxon>Fabales</taxon>
        <taxon>Fabaceae</taxon>
        <taxon>Papilionoideae</taxon>
        <taxon>50 kb inversion clade</taxon>
        <taxon>NPAAA clade</taxon>
        <taxon>indigoferoid/millettioid clade</taxon>
        <taxon>Phaseoleae</taxon>
        <taxon>Mucuna</taxon>
    </lineage>
</organism>
<accession>A0A371GD33</accession>
<keyword evidence="2" id="KW-1185">Reference proteome</keyword>
<gene>
    <name evidence="1" type="ORF">CR513_29943</name>
</gene>
<sequence>MHWMATLPVRFIRSVNDLAGSFVLQFMANKVKWLEVVDLFDIKQAKGESLKSYLARFNNATVRGLLAGHFSNVLALRQSSSMEETRARTEKHVKAKED</sequence>
<reference evidence="1" key="1">
    <citation type="submission" date="2018-05" db="EMBL/GenBank/DDBJ databases">
        <title>Draft genome of Mucuna pruriens seed.</title>
        <authorList>
            <person name="Nnadi N.E."/>
            <person name="Vos R."/>
            <person name="Hasami M.H."/>
            <person name="Devisetty U.K."/>
            <person name="Aguiy J.C."/>
        </authorList>
    </citation>
    <scope>NUCLEOTIDE SEQUENCE [LARGE SCALE GENOMIC DNA]</scope>
    <source>
        <strain evidence="1">JCA_2017</strain>
    </source>
</reference>
<evidence type="ECO:0000313" key="1">
    <source>
        <dbReference type="EMBL" id="RDX88457.1"/>
    </source>
</evidence>
<comment type="caution">
    <text evidence="1">The sequence shown here is derived from an EMBL/GenBank/DDBJ whole genome shotgun (WGS) entry which is preliminary data.</text>
</comment>
<proteinExistence type="predicted"/>
<feature type="non-terminal residue" evidence="1">
    <location>
        <position position="1"/>
    </location>
</feature>
<dbReference type="EMBL" id="QJKJ01005932">
    <property type="protein sequence ID" value="RDX88457.1"/>
    <property type="molecule type" value="Genomic_DNA"/>
</dbReference>
<name>A0A371GD33_MUCPR</name>
<dbReference type="AlphaFoldDB" id="A0A371GD33"/>